<dbReference type="OrthoDB" id="5459344at2"/>
<protein>
    <submittedName>
        <fullName evidence="2">DUF533 domain-containing protein</fullName>
    </submittedName>
</protein>
<name>A0A8B2NJI4_9HYPH</name>
<dbReference type="InterPro" id="IPR007486">
    <property type="entry name" value="YebE"/>
</dbReference>
<dbReference type="CDD" id="cd07178">
    <property type="entry name" value="terB_like_YebE"/>
    <property type="match status" value="1"/>
</dbReference>
<accession>A0A8B2NJI4</accession>
<dbReference type="SUPFAM" id="SSF158682">
    <property type="entry name" value="TerB-like"/>
    <property type="match status" value="1"/>
</dbReference>
<dbReference type="EMBL" id="QHHQ01000027">
    <property type="protein sequence ID" value="RAH95419.1"/>
    <property type="molecule type" value="Genomic_DNA"/>
</dbReference>
<evidence type="ECO:0000256" key="1">
    <source>
        <dbReference type="SAM" id="MobiDB-lite"/>
    </source>
</evidence>
<dbReference type="Pfam" id="PF04391">
    <property type="entry name" value="DUF533"/>
    <property type="match status" value="1"/>
</dbReference>
<reference evidence="2 3" key="1">
    <citation type="submission" date="2018-05" db="EMBL/GenBank/DDBJ databases">
        <title>Acuticoccus sediminis sp. nov., isolated from deep-sea sediment of Indian Ocean.</title>
        <authorList>
            <person name="Liu X."/>
            <person name="Lai Q."/>
            <person name="Du Y."/>
            <person name="Sun F."/>
            <person name="Zhang X."/>
            <person name="Wang S."/>
            <person name="Shao Z."/>
        </authorList>
    </citation>
    <scope>NUCLEOTIDE SEQUENCE [LARGE SCALE GENOMIC DNA]</scope>
    <source>
        <strain evidence="2 3">PTG4-2</strain>
    </source>
</reference>
<dbReference type="Proteomes" id="UP000249590">
    <property type="component" value="Unassembled WGS sequence"/>
</dbReference>
<dbReference type="InterPro" id="IPR029024">
    <property type="entry name" value="TerB-like"/>
</dbReference>
<evidence type="ECO:0000313" key="3">
    <source>
        <dbReference type="Proteomes" id="UP000249590"/>
    </source>
</evidence>
<gene>
    <name evidence="2" type="ORF">DLJ53_34275</name>
</gene>
<evidence type="ECO:0000313" key="2">
    <source>
        <dbReference type="EMBL" id="RAH95419.1"/>
    </source>
</evidence>
<keyword evidence="3" id="KW-1185">Reference proteome</keyword>
<comment type="caution">
    <text evidence="2">The sequence shown here is derived from an EMBL/GenBank/DDBJ whole genome shotgun (WGS) entry which is preliminary data.</text>
</comment>
<feature type="region of interest" description="Disordered" evidence="1">
    <location>
        <begin position="101"/>
        <end position="126"/>
    </location>
</feature>
<sequence length="251" mass="26097">MDVKSILESALGSGFSQKGGGEQASDFVGGLASNLTEGLPTNLAGGLATGLIGGAAAGGLLSLITGSKNKRGVGGKLVKYGGLATIGGLAYKAYRRWQAKNAPGAATSPHEPSNPPPGGPFDVENDRDAAGDDFRLVLVRAMIAAAQSDGHIDKDEHRQIREQVTTWDLGPSEKVALYEYFAEPADAATIARLARTDEQRAEIYLTSALCIDPDTAAEQAYLQTLADCLGLPPGLRGYLDAEAEAARQEVA</sequence>
<dbReference type="Gene3D" id="1.10.3680.10">
    <property type="entry name" value="TerB-like"/>
    <property type="match status" value="1"/>
</dbReference>
<proteinExistence type="predicted"/>
<dbReference type="RefSeq" id="WP_111352809.1">
    <property type="nucleotide sequence ID" value="NZ_QHHQ01000027.1"/>
</dbReference>
<dbReference type="AlphaFoldDB" id="A0A8B2NJI4"/>
<organism evidence="2 3">
    <name type="scientific">Acuticoccus sediminis</name>
    <dbReference type="NCBI Taxonomy" id="2184697"/>
    <lineage>
        <taxon>Bacteria</taxon>
        <taxon>Pseudomonadati</taxon>
        <taxon>Pseudomonadota</taxon>
        <taxon>Alphaproteobacteria</taxon>
        <taxon>Hyphomicrobiales</taxon>
        <taxon>Amorphaceae</taxon>
        <taxon>Acuticoccus</taxon>
    </lineage>
</organism>